<proteinExistence type="predicted"/>
<name>A0A3B1BG84_9ZZZZ</name>
<reference evidence="2" key="1">
    <citation type="submission" date="2018-06" db="EMBL/GenBank/DDBJ databases">
        <authorList>
            <person name="Zhirakovskaya E."/>
        </authorList>
    </citation>
    <scope>NUCLEOTIDE SEQUENCE</scope>
</reference>
<feature type="domain" description="EfeO-type cupredoxin-like" evidence="1">
    <location>
        <begin position="3"/>
        <end position="85"/>
    </location>
</feature>
<dbReference type="EMBL" id="UOGC01000050">
    <property type="protein sequence ID" value="VAX17286.1"/>
    <property type="molecule type" value="Genomic_DNA"/>
</dbReference>
<dbReference type="InterPro" id="IPR008972">
    <property type="entry name" value="Cupredoxin"/>
</dbReference>
<protein>
    <recommendedName>
        <fullName evidence="1">EfeO-type cupredoxin-like domain-containing protein</fullName>
    </recommendedName>
</protein>
<sequence>KPKEITITITKDGFDPPNITLEAGETTQLLFIRKVKKTCITKIVIPDLEIDKELPLNKPVAIKIEPKKSGVIGFACPMNMIKGEMKVIDKK</sequence>
<evidence type="ECO:0000259" key="1">
    <source>
        <dbReference type="Pfam" id="PF13473"/>
    </source>
</evidence>
<evidence type="ECO:0000313" key="2">
    <source>
        <dbReference type="EMBL" id="VAX17286.1"/>
    </source>
</evidence>
<dbReference type="AlphaFoldDB" id="A0A3B1BG84"/>
<accession>A0A3B1BG84</accession>
<dbReference type="InterPro" id="IPR028096">
    <property type="entry name" value="EfeO_Cupredoxin"/>
</dbReference>
<organism evidence="2">
    <name type="scientific">hydrothermal vent metagenome</name>
    <dbReference type="NCBI Taxonomy" id="652676"/>
    <lineage>
        <taxon>unclassified sequences</taxon>
        <taxon>metagenomes</taxon>
        <taxon>ecological metagenomes</taxon>
    </lineage>
</organism>
<dbReference type="Gene3D" id="2.60.40.420">
    <property type="entry name" value="Cupredoxins - blue copper proteins"/>
    <property type="match status" value="1"/>
</dbReference>
<dbReference type="SUPFAM" id="SSF49503">
    <property type="entry name" value="Cupredoxins"/>
    <property type="match status" value="1"/>
</dbReference>
<dbReference type="Pfam" id="PF13473">
    <property type="entry name" value="Cupredoxin_1"/>
    <property type="match status" value="1"/>
</dbReference>
<feature type="non-terminal residue" evidence="2">
    <location>
        <position position="1"/>
    </location>
</feature>
<gene>
    <name evidence="2" type="ORF">MNBD_NITROSPINAE01-997</name>
</gene>